<sequence>MSAISCNHYDLHQRGYQSHLNQVYHEDHTVQLVLFAVSLS</sequence>
<dbReference type="Gramene" id="rna49174">
    <property type="protein sequence ID" value="RHN42695.1"/>
    <property type="gene ID" value="gene49174"/>
</dbReference>
<evidence type="ECO:0000313" key="1">
    <source>
        <dbReference type="EMBL" id="RHN42695.1"/>
    </source>
</evidence>
<dbReference type="AlphaFoldDB" id="A0A396GV50"/>
<accession>A0A396GV50</accession>
<dbReference type="Proteomes" id="UP000265566">
    <property type="component" value="Chromosome 8"/>
</dbReference>
<dbReference type="EMBL" id="PSQE01000008">
    <property type="protein sequence ID" value="RHN42695.1"/>
    <property type="molecule type" value="Genomic_DNA"/>
</dbReference>
<name>A0A396GV50_MEDTR</name>
<comment type="caution">
    <text evidence="1">The sequence shown here is derived from an EMBL/GenBank/DDBJ whole genome shotgun (WGS) entry which is preliminary data.</text>
</comment>
<reference evidence="2" key="1">
    <citation type="journal article" date="2018" name="Nat. Plants">
        <title>Whole-genome landscape of Medicago truncatula symbiotic genes.</title>
        <authorList>
            <person name="Pecrix Y."/>
            <person name="Staton S.E."/>
            <person name="Sallet E."/>
            <person name="Lelandais-Briere C."/>
            <person name="Moreau S."/>
            <person name="Carrere S."/>
            <person name="Blein T."/>
            <person name="Jardinaud M.F."/>
            <person name="Latrasse D."/>
            <person name="Zouine M."/>
            <person name="Zahm M."/>
            <person name="Kreplak J."/>
            <person name="Mayjonade B."/>
            <person name="Satge C."/>
            <person name="Perez M."/>
            <person name="Cauet S."/>
            <person name="Marande W."/>
            <person name="Chantry-Darmon C."/>
            <person name="Lopez-Roques C."/>
            <person name="Bouchez O."/>
            <person name="Berard A."/>
            <person name="Debelle F."/>
            <person name="Munos S."/>
            <person name="Bendahmane A."/>
            <person name="Berges H."/>
            <person name="Niebel A."/>
            <person name="Buitink J."/>
            <person name="Frugier F."/>
            <person name="Benhamed M."/>
            <person name="Crespi M."/>
            <person name="Gouzy J."/>
            <person name="Gamas P."/>
        </authorList>
    </citation>
    <scope>NUCLEOTIDE SEQUENCE [LARGE SCALE GENOMIC DNA]</scope>
    <source>
        <strain evidence="2">cv. Jemalong A17</strain>
    </source>
</reference>
<proteinExistence type="predicted"/>
<organism evidence="1 2">
    <name type="scientific">Medicago truncatula</name>
    <name type="common">Barrel medic</name>
    <name type="synonym">Medicago tribuloides</name>
    <dbReference type="NCBI Taxonomy" id="3880"/>
    <lineage>
        <taxon>Eukaryota</taxon>
        <taxon>Viridiplantae</taxon>
        <taxon>Streptophyta</taxon>
        <taxon>Embryophyta</taxon>
        <taxon>Tracheophyta</taxon>
        <taxon>Spermatophyta</taxon>
        <taxon>Magnoliopsida</taxon>
        <taxon>eudicotyledons</taxon>
        <taxon>Gunneridae</taxon>
        <taxon>Pentapetalae</taxon>
        <taxon>rosids</taxon>
        <taxon>fabids</taxon>
        <taxon>Fabales</taxon>
        <taxon>Fabaceae</taxon>
        <taxon>Papilionoideae</taxon>
        <taxon>50 kb inversion clade</taxon>
        <taxon>NPAAA clade</taxon>
        <taxon>Hologalegina</taxon>
        <taxon>IRL clade</taxon>
        <taxon>Trifolieae</taxon>
        <taxon>Medicago</taxon>
    </lineage>
</organism>
<evidence type="ECO:0000313" key="2">
    <source>
        <dbReference type="Proteomes" id="UP000265566"/>
    </source>
</evidence>
<gene>
    <name evidence="1" type="ORF">MtrunA17_Chr8g0379791</name>
</gene>
<protein>
    <submittedName>
        <fullName evidence="1">Uncharacterized protein</fullName>
    </submittedName>
</protein>